<evidence type="ECO:0000313" key="1">
    <source>
        <dbReference type="EMBL" id="KAG0477125.1"/>
    </source>
</evidence>
<dbReference type="AlphaFoldDB" id="A0A835QPE0"/>
<dbReference type="Gene3D" id="1.25.10.10">
    <property type="entry name" value="Leucine-rich Repeat Variant"/>
    <property type="match status" value="1"/>
</dbReference>
<dbReference type="OrthoDB" id="1732821at2759"/>
<gene>
    <name evidence="1" type="ORF">HPP92_013966</name>
</gene>
<proteinExistence type="predicted"/>
<evidence type="ECO:0000313" key="2">
    <source>
        <dbReference type="Proteomes" id="UP000636800"/>
    </source>
</evidence>
<dbReference type="PANTHER" id="PTHR47673">
    <property type="entry name" value="ARM REPEAT SUPERFAMILY PROTEIN"/>
    <property type="match status" value="1"/>
</dbReference>
<protein>
    <recommendedName>
        <fullName evidence="3">ARM repeat superfamily protein</fullName>
    </recommendedName>
</protein>
<accession>A0A835QPE0</accession>
<name>A0A835QPE0_VANPL</name>
<dbReference type="EMBL" id="JADCNL010000006">
    <property type="protein sequence ID" value="KAG0477125.1"/>
    <property type="molecule type" value="Genomic_DNA"/>
</dbReference>
<sequence>MPLRQRSFFWFPPAREMKLGCPNNGVGLVIVKTSGHFNEEFQVYNPNYDKFIEMMRQHSLLRRLEPLRRSNISRSQEVTAGFLLGDGGLQIPEVIPPIPSYTPTGLPAVANALGRRLLHSFEHSCAPYFGSLVAPNRRMGIGEPWRRYSTINERDEMALEEEVEKKAGWLLKLFFLVTAFSVASQFFPYMGDNLLQQSISLLHVKDPLFKRMGASRLRRFAIDDERRMKIVDMGGAHDLLKMLEGAKDDKTRKEALRTLLALSHSNAAAEVLHQAGATAIVASIPDSLEFAEVGNCRASLLNRFRELEHKNSSLEINLS</sequence>
<evidence type="ECO:0008006" key="3">
    <source>
        <dbReference type="Google" id="ProtNLM"/>
    </source>
</evidence>
<dbReference type="InterPro" id="IPR016024">
    <property type="entry name" value="ARM-type_fold"/>
</dbReference>
<keyword evidence="2" id="KW-1185">Reference proteome</keyword>
<comment type="caution">
    <text evidence="1">The sequence shown here is derived from an EMBL/GenBank/DDBJ whole genome shotgun (WGS) entry which is preliminary data.</text>
</comment>
<dbReference type="SUPFAM" id="SSF48371">
    <property type="entry name" value="ARM repeat"/>
    <property type="match status" value="1"/>
</dbReference>
<organism evidence="1 2">
    <name type="scientific">Vanilla planifolia</name>
    <name type="common">Vanilla</name>
    <dbReference type="NCBI Taxonomy" id="51239"/>
    <lineage>
        <taxon>Eukaryota</taxon>
        <taxon>Viridiplantae</taxon>
        <taxon>Streptophyta</taxon>
        <taxon>Embryophyta</taxon>
        <taxon>Tracheophyta</taxon>
        <taxon>Spermatophyta</taxon>
        <taxon>Magnoliopsida</taxon>
        <taxon>Liliopsida</taxon>
        <taxon>Asparagales</taxon>
        <taxon>Orchidaceae</taxon>
        <taxon>Vanilloideae</taxon>
        <taxon>Vanilleae</taxon>
        <taxon>Vanilla</taxon>
    </lineage>
</organism>
<dbReference type="Proteomes" id="UP000636800">
    <property type="component" value="Chromosome 6"/>
</dbReference>
<reference evidence="1 2" key="1">
    <citation type="journal article" date="2020" name="Nat. Food">
        <title>A phased Vanilla planifolia genome enables genetic improvement of flavour and production.</title>
        <authorList>
            <person name="Hasing T."/>
            <person name="Tang H."/>
            <person name="Brym M."/>
            <person name="Khazi F."/>
            <person name="Huang T."/>
            <person name="Chambers A.H."/>
        </authorList>
    </citation>
    <scope>NUCLEOTIDE SEQUENCE [LARGE SCALE GENOMIC DNA]</scope>
    <source>
        <tissue evidence="1">Leaf</tissue>
    </source>
</reference>
<dbReference type="InterPro" id="IPR011989">
    <property type="entry name" value="ARM-like"/>
</dbReference>
<dbReference type="PANTHER" id="PTHR47673:SF1">
    <property type="entry name" value="ARM REPEAT SUPERFAMILY PROTEIN"/>
    <property type="match status" value="1"/>
</dbReference>